<dbReference type="GO" id="GO:0016301">
    <property type="term" value="F:kinase activity"/>
    <property type="evidence" value="ECO:0007669"/>
    <property type="project" value="UniProtKB-KW"/>
</dbReference>
<dbReference type="Gene3D" id="3.40.50.300">
    <property type="entry name" value="P-loop containing nucleotide triphosphate hydrolases"/>
    <property type="match status" value="1"/>
</dbReference>
<dbReference type="InterPro" id="IPR027417">
    <property type="entry name" value="P-loop_NTPase"/>
</dbReference>
<dbReference type="RefSeq" id="WP_013875638.1">
    <property type="nucleotide sequence ID" value="NC_015656.1"/>
</dbReference>
<reference evidence="2 3" key="1">
    <citation type="submission" date="2011-05" db="EMBL/GenBank/DDBJ databases">
        <title>Complete sequence of chromosome of Frankia symbiont of Datisca glomerata.</title>
        <authorList>
            <consortium name="US DOE Joint Genome Institute"/>
            <person name="Lucas S."/>
            <person name="Han J."/>
            <person name="Lapidus A."/>
            <person name="Cheng J.-F."/>
            <person name="Goodwin L."/>
            <person name="Pitluck S."/>
            <person name="Peters L."/>
            <person name="Mikhailova N."/>
            <person name="Chertkov O."/>
            <person name="Teshima H."/>
            <person name="Han C."/>
            <person name="Tapia R."/>
            <person name="Land M."/>
            <person name="Hauser L."/>
            <person name="Kyrpides N."/>
            <person name="Ivanova N."/>
            <person name="Pagani I."/>
            <person name="Berry A."/>
            <person name="Pawlowski K."/>
            <person name="Persson T."/>
            <person name="Vanden Heuvel B."/>
            <person name="Benson D."/>
            <person name="Woyke T."/>
        </authorList>
    </citation>
    <scope>NUCLEOTIDE SEQUENCE [LARGE SCALE GENOMIC DNA]</scope>
    <source>
        <strain evidence="3">4085684</strain>
    </source>
</reference>
<dbReference type="GO" id="GO:0005524">
    <property type="term" value="F:ATP binding"/>
    <property type="evidence" value="ECO:0007669"/>
    <property type="project" value="InterPro"/>
</dbReference>
<feature type="domain" description="Phosphoribulokinase/uridine kinase" evidence="1">
    <location>
        <begin position="20"/>
        <end position="180"/>
    </location>
</feature>
<evidence type="ECO:0000259" key="1">
    <source>
        <dbReference type="Pfam" id="PF00485"/>
    </source>
</evidence>
<dbReference type="Proteomes" id="UP000001549">
    <property type="component" value="Chromosome"/>
</dbReference>
<keyword evidence="3" id="KW-1185">Reference proteome</keyword>
<organism evidence="2 3">
    <name type="scientific">Candidatus Protofrankia datiscae</name>
    <dbReference type="NCBI Taxonomy" id="2716812"/>
    <lineage>
        <taxon>Bacteria</taxon>
        <taxon>Bacillati</taxon>
        <taxon>Actinomycetota</taxon>
        <taxon>Actinomycetes</taxon>
        <taxon>Frankiales</taxon>
        <taxon>Frankiaceae</taxon>
        <taxon>Protofrankia</taxon>
    </lineage>
</organism>
<proteinExistence type="predicted"/>
<dbReference type="InterPro" id="IPR006083">
    <property type="entry name" value="PRK/URK"/>
</dbReference>
<keyword evidence="2" id="KW-0808">Transferase</keyword>
<keyword evidence="2" id="KW-0418">Kinase</keyword>
<dbReference type="KEGG" id="fsy:FsymDg_4548"/>
<dbReference type="STRING" id="656024.FsymDg_4548"/>
<dbReference type="Pfam" id="PF00485">
    <property type="entry name" value="PRK"/>
    <property type="match status" value="1"/>
</dbReference>
<dbReference type="PANTHER" id="PTHR10285">
    <property type="entry name" value="URIDINE KINASE"/>
    <property type="match status" value="1"/>
</dbReference>
<gene>
    <name evidence="2" type="ordered locus">FsymDg_4548</name>
</gene>
<evidence type="ECO:0000313" key="2">
    <source>
        <dbReference type="EMBL" id="AEH11795.1"/>
    </source>
</evidence>
<dbReference type="EMBL" id="CP002801">
    <property type="protein sequence ID" value="AEH11795.1"/>
    <property type="molecule type" value="Genomic_DNA"/>
</dbReference>
<dbReference type="HOGENOM" id="CLU_090613_0_0_11"/>
<dbReference type="eggNOG" id="COG0572">
    <property type="taxonomic scope" value="Bacteria"/>
</dbReference>
<protein>
    <submittedName>
        <fullName evidence="2">Uridine kinase</fullName>
    </submittedName>
</protein>
<dbReference type="AlphaFoldDB" id="F8B0U9"/>
<evidence type="ECO:0000313" key="3">
    <source>
        <dbReference type="Proteomes" id="UP000001549"/>
    </source>
</evidence>
<dbReference type="SUPFAM" id="SSF52540">
    <property type="entry name" value="P-loop containing nucleoside triphosphate hydrolases"/>
    <property type="match status" value="1"/>
</dbReference>
<sequence length="220" mass="24551">MIEALTDLLVTTRPDQVLRVAVDGPDAAGKTTLADELARSVTRLGRPVVRVSIDGFHHPEAVRRRRGALSPVGYFFDSFDYAALRRLVIDPLGPGGDRRFRSAIFDHGYDAARSVPERTAAQNAVLLLDGVFLLREELRACWEVSVFVRVSPAESLRRGLGRDVALFGSTDAVRERYERRYLPGQELYRTLAAPMDVADVLLDNERPDLPVILRWPGQEA</sequence>
<name>F8B0U9_9ACTN</name>
<accession>F8B0U9</accession>